<protein>
    <recommendedName>
        <fullName evidence="2">F-box domain-containing protein</fullName>
    </recommendedName>
</protein>
<name>A0A835RSE3_VANPL</name>
<accession>A0A835RSE3</accession>
<dbReference type="SMART" id="SM00256">
    <property type="entry name" value="FBOX"/>
    <property type="match status" value="1"/>
</dbReference>
<dbReference type="PANTHER" id="PTHR45463">
    <property type="entry name" value="OS09G0392200 PROTEIN"/>
    <property type="match status" value="1"/>
</dbReference>
<dbReference type="Pfam" id="PF00646">
    <property type="entry name" value="F-box"/>
    <property type="match status" value="1"/>
</dbReference>
<dbReference type="OrthoDB" id="784120at2759"/>
<dbReference type="AlphaFoldDB" id="A0A835RSE3"/>
<dbReference type="InterPro" id="IPR036047">
    <property type="entry name" value="F-box-like_dom_sf"/>
</dbReference>
<dbReference type="PANTHER" id="PTHR45463:SF8">
    <property type="entry name" value="OS09G0392200 PROTEIN"/>
    <property type="match status" value="1"/>
</dbReference>
<evidence type="ECO:0000313" key="4">
    <source>
        <dbReference type="EMBL" id="KAG0501814.1"/>
    </source>
</evidence>
<keyword evidence="5" id="KW-1185">Reference proteome</keyword>
<evidence type="ECO:0000313" key="3">
    <source>
        <dbReference type="EMBL" id="KAG0497436.1"/>
    </source>
</evidence>
<dbReference type="EMBL" id="JADCNM010000001">
    <property type="protein sequence ID" value="KAG0501814.1"/>
    <property type="molecule type" value="Genomic_DNA"/>
</dbReference>
<dbReference type="Gene3D" id="1.20.1280.50">
    <property type="match status" value="1"/>
</dbReference>
<feature type="region of interest" description="Disordered" evidence="1">
    <location>
        <begin position="1"/>
        <end position="33"/>
    </location>
</feature>
<evidence type="ECO:0000313" key="6">
    <source>
        <dbReference type="Proteomes" id="UP000639772"/>
    </source>
</evidence>
<feature type="domain" description="F-box" evidence="2">
    <location>
        <begin position="122"/>
        <end position="162"/>
    </location>
</feature>
<dbReference type="EMBL" id="JADCNL010000001">
    <property type="protein sequence ID" value="KAG0497436.1"/>
    <property type="molecule type" value="Genomic_DNA"/>
</dbReference>
<feature type="region of interest" description="Disordered" evidence="1">
    <location>
        <begin position="55"/>
        <end position="97"/>
    </location>
</feature>
<comment type="caution">
    <text evidence="3">The sequence shown here is derived from an EMBL/GenBank/DDBJ whole genome shotgun (WGS) entry which is preliminary data.</text>
</comment>
<dbReference type="Proteomes" id="UP000639772">
    <property type="component" value="Chromosome 1"/>
</dbReference>
<evidence type="ECO:0000313" key="5">
    <source>
        <dbReference type="Proteomes" id="UP000636800"/>
    </source>
</evidence>
<dbReference type="Proteomes" id="UP000636800">
    <property type="component" value="Chromosome 1"/>
</dbReference>
<dbReference type="InterPro" id="IPR001810">
    <property type="entry name" value="F-box_dom"/>
</dbReference>
<organism evidence="3 5">
    <name type="scientific">Vanilla planifolia</name>
    <name type="common">Vanilla</name>
    <dbReference type="NCBI Taxonomy" id="51239"/>
    <lineage>
        <taxon>Eukaryota</taxon>
        <taxon>Viridiplantae</taxon>
        <taxon>Streptophyta</taxon>
        <taxon>Embryophyta</taxon>
        <taxon>Tracheophyta</taxon>
        <taxon>Spermatophyta</taxon>
        <taxon>Magnoliopsida</taxon>
        <taxon>Liliopsida</taxon>
        <taxon>Asparagales</taxon>
        <taxon>Orchidaceae</taxon>
        <taxon>Vanilloideae</taxon>
        <taxon>Vanilleae</taxon>
        <taxon>Vanilla</taxon>
    </lineage>
</organism>
<dbReference type="SUPFAM" id="SSF81383">
    <property type="entry name" value="F-box domain"/>
    <property type="match status" value="1"/>
</dbReference>
<gene>
    <name evidence="4" type="ORF">HPP92_001886</name>
    <name evidence="3" type="ORF">HPP92_002127</name>
</gene>
<dbReference type="CDD" id="cd09917">
    <property type="entry name" value="F-box_SF"/>
    <property type="match status" value="1"/>
</dbReference>
<reference evidence="5 6" key="1">
    <citation type="journal article" date="2020" name="Nat. Food">
        <title>A phased Vanilla planifolia genome enables genetic improvement of flavour and production.</title>
        <authorList>
            <person name="Hasing T."/>
            <person name="Tang H."/>
            <person name="Brym M."/>
            <person name="Khazi F."/>
            <person name="Huang T."/>
            <person name="Chambers A.H."/>
        </authorList>
    </citation>
    <scope>NUCLEOTIDE SEQUENCE [LARGE SCALE GENOMIC DNA]</scope>
    <source>
        <tissue evidence="3">Leaf</tissue>
    </source>
</reference>
<evidence type="ECO:0000256" key="1">
    <source>
        <dbReference type="SAM" id="MobiDB-lite"/>
    </source>
</evidence>
<sequence>MVESAKSGGAIEEGGCSLRPIENPPRRSPRFLSSTKAKAELHFFDRNLDETLDVSKNRKGLKARSSRKTESERNGRKKSRSYNAKKVFKRVSPSRSNGNQKKVAQWWLGREKKNEGIWQHMLPLDVLASISDLLPLDDFIKFRSVCHSWRSAPSLRASISKFDKDIPWLIVYGFENERRDDYLLLQPSSKVSCILKLPALKGATILASKAGWLLCRNGIRYFFYNPFSFEVFDLPDYSVSWEPSSIQVAFFSS</sequence>
<feature type="compositionally biased region" description="Basic residues" evidence="1">
    <location>
        <begin position="57"/>
        <end position="66"/>
    </location>
</feature>
<proteinExistence type="predicted"/>
<evidence type="ECO:0000259" key="2">
    <source>
        <dbReference type="SMART" id="SM00256"/>
    </source>
</evidence>